<keyword evidence="1" id="KW-0328">Glycosyltransferase</keyword>
<keyword evidence="2" id="KW-1185">Reference proteome</keyword>
<dbReference type="RefSeq" id="WP_253804521.1">
    <property type="nucleotide sequence ID" value="NZ_BAAAUB010000015.1"/>
</dbReference>
<dbReference type="GO" id="GO:0016757">
    <property type="term" value="F:glycosyltransferase activity"/>
    <property type="evidence" value="ECO:0007669"/>
    <property type="project" value="UniProtKB-KW"/>
</dbReference>
<dbReference type="EMBL" id="JAMZDX010000008">
    <property type="protein sequence ID" value="MCP2314193.1"/>
    <property type="molecule type" value="Genomic_DNA"/>
</dbReference>
<dbReference type="Proteomes" id="UP001206483">
    <property type="component" value="Unassembled WGS sequence"/>
</dbReference>
<proteinExistence type="predicted"/>
<name>A0ABT1J9Z7_9ACTN</name>
<accession>A0ABT1J9Z7</accession>
<organism evidence="1 2">
    <name type="scientific">Kitasatospora paracochleata</name>
    <dbReference type="NCBI Taxonomy" id="58354"/>
    <lineage>
        <taxon>Bacteria</taxon>
        <taxon>Bacillati</taxon>
        <taxon>Actinomycetota</taxon>
        <taxon>Actinomycetes</taxon>
        <taxon>Kitasatosporales</taxon>
        <taxon>Streptomycetaceae</taxon>
        <taxon>Kitasatospora</taxon>
    </lineage>
</organism>
<sequence>MLSTSDLRASGTRVREALCVTGDEQGRTEALGTDGFELLPLLKASDLRAAVRAGPRIARPGHCGCVAGPALVGAFSVKKGNSAA</sequence>
<evidence type="ECO:0000313" key="2">
    <source>
        <dbReference type="Proteomes" id="UP001206483"/>
    </source>
</evidence>
<protein>
    <submittedName>
        <fullName evidence="1">Orotate phosphoribosyltransferase</fullName>
    </submittedName>
</protein>
<evidence type="ECO:0000313" key="1">
    <source>
        <dbReference type="EMBL" id="MCP2314193.1"/>
    </source>
</evidence>
<reference evidence="1 2" key="1">
    <citation type="submission" date="2022-06" db="EMBL/GenBank/DDBJ databases">
        <title>Sequencing the genomes of 1000 actinobacteria strains.</title>
        <authorList>
            <person name="Klenk H.-P."/>
        </authorList>
    </citation>
    <scope>NUCLEOTIDE SEQUENCE [LARGE SCALE GENOMIC DNA]</scope>
    <source>
        <strain evidence="1 2">DSM 41656</strain>
    </source>
</reference>
<keyword evidence="1" id="KW-0808">Transferase</keyword>
<comment type="caution">
    <text evidence="1">The sequence shown here is derived from an EMBL/GenBank/DDBJ whole genome shotgun (WGS) entry which is preliminary data.</text>
</comment>
<gene>
    <name evidence="1" type="ORF">FHR36_007392</name>
</gene>